<gene>
    <name evidence="2" type="ORF">ZNDK_0546</name>
</gene>
<comment type="caution">
    <text evidence="2">The sequence shown here is derived from an EMBL/GenBank/DDBJ whole genome shotgun (WGS) entry which is preliminary data.</text>
</comment>
<protein>
    <submittedName>
        <fullName evidence="2">Uncharacterized protein</fullName>
    </submittedName>
</protein>
<feature type="region of interest" description="Disordered" evidence="1">
    <location>
        <begin position="85"/>
        <end position="107"/>
    </location>
</feature>
<dbReference type="EMBL" id="BLLL01000005">
    <property type="protein sequence ID" value="GFH62775.1"/>
    <property type="molecule type" value="Genomic_DNA"/>
</dbReference>
<evidence type="ECO:0000313" key="2">
    <source>
        <dbReference type="EMBL" id="GFH62775.1"/>
    </source>
</evidence>
<evidence type="ECO:0000256" key="1">
    <source>
        <dbReference type="SAM" id="MobiDB-lite"/>
    </source>
</evidence>
<dbReference type="AlphaFoldDB" id="A0A6L2R5H6"/>
<proteinExistence type="predicted"/>
<accession>A0A6L2R5H6</accession>
<reference evidence="2 3" key="1">
    <citation type="journal article" date="2020" name="ISME J.">
        <title>Parallel Reductive Genome Evolution in Desulfovibrio Ectosymbionts Independently Acquired by Trichonympha Protists in the Termite Gut.</title>
        <authorList>
            <person name="Takeuchi M."/>
            <person name="Kuwahara H."/>
            <person name="Murakami T."/>
            <person name="Takahashi K."/>
            <person name="Kajitani R."/>
            <person name="Toyoda A."/>
            <person name="Itoh T."/>
            <person name="Ohkuma M."/>
            <person name="Hongoh Y."/>
        </authorList>
    </citation>
    <scope>NUCLEOTIDE SEQUENCE [LARGE SCALE GENOMIC DNA]</scope>
    <source>
        <strain evidence="2">ZnDsv-02</strain>
    </source>
</reference>
<name>A0A6L2R5H6_9BACT</name>
<dbReference type="Proteomes" id="UP000505077">
    <property type="component" value="Unassembled WGS sequence"/>
</dbReference>
<organism evidence="2 3">
    <name type="scientific">Candidatus Desulfovibrio kirbyi</name>
    <dbReference type="NCBI Taxonomy" id="2696086"/>
    <lineage>
        <taxon>Bacteria</taxon>
        <taxon>Pseudomonadati</taxon>
        <taxon>Thermodesulfobacteriota</taxon>
        <taxon>Desulfovibrionia</taxon>
        <taxon>Desulfovibrionales</taxon>
        <taxon>Desulfovibrionaceae</taxon>
        <taxon>Desulfovibrio</taxon>
    </lineage>
</organism>
<evidence type="ECO:0000313" key="3">
    <source>
        <dbReference type="Proteomes" id="UP000505077"/>
    </source>
</evidence>
<sequence>MRQGICLLDRALNIAHQEMAAIEAGEYDKAGELARQRGDIISQAWSLLGDESAEQYRSRLVSLAQMQRCLTSMAAGTRDVVVESLQKSRQGKKRMRGYRQSLGHVLQ</sequence>